<name>A0A067MQZ5_BOTB1</name>
<dbReference type="EMBL" id="KL198040">
    <property type="protein sequence ID" value="KDQ14006.1"/>
    <property type="molecule type" value="Genomic_DNA"/>
</dbReference>
<protein>
    <submittedName>
        <fullName evidence="2">Uncharacterized protein</fullName>
    </submittedName>
</protein>
<gene>
    <name evidence="2" type="ORF">BOTBODRAFT_357474</name>
</gene>
<dbReference type="Proteomes" id="UP000027195">
    <property type="component" value="Unassembled WGS sequence"/>
</dbReference>
<evidence type="ECO:0000313" key="2">
    <source>
        <dbReference type="EMBL" id="KDQ14006.1"/>
    </source>
</evidence>
<accession>A0A067MQZ5</accession>
<organism evidence="2 3">
    <name type="scientific">Botryobasidium botryosum (strain FD-172 SS1)</name>
    <dbReference type="NCBI Taxonomy" id="930990"/>
    <lineage>
        <taxon>Eukaryota</taxon>
        <taxon>Fungi</taxon>
        <taxon>Dikarya</taxon>
        <taxon>Basidiomycota</taxon>
        <taxon>Agaricomycotina</taxon>
        <taxon>Agaricomycetes</taxon>
        <taxon>Cantharellales</taxon>
        <taxon>Botryobasidiaceae</taxon>
        <taxon>Botryobasidium</taxon>
    </lineage>
</organism>
<dbReference type="InParanoid" id="A0A067MQZ5"/>
<reference evidence="3" key="1">
    <citation type="journal article" date="2014" name="Proc. Natl. Acad. Sci. U.S.A.">
        <title>Extensive sampling of basidiomycete genomes demonstrates inadequacy of the white-rot/brown-rot paradigm for wood decay fungi.</title>
        <authorList>
            <person name="Riley R."/>
            <person name="Salamov A.A."/>
            <person name="Brown D.W."/>
            <person name="Nagy L.G."/>
            <person name="Floudas D."/>
            <person name="Held B.W."/>
            <person name="Levasseur A."/>
            <person name="Lombard V."/>
            <person name="Morin E."/>
            <person name="Otillar R."/>
            <person name="Lindquist E.A."/>
            <person name="Sun H."/>
            <person name="LaButti K.M."/>
            <person name="Schmutz J."/>
            <person name="Jabbour D."/>
            <person name="Luo H."/>
            <person name="Baker S.E."/>
            <person name="Pisabarro A.G."/>
            <person name="Walton J.D."/>
            <person name="Blanchette R.A."/>
            <person name="Henrissat B."/>
            <person name="Martin F."/>
            <person name="Cullen D."/>
            <person name="Hibbett D.S."/>
            <person name="Grigoriev I.V."/>
        </authorList>
    </citation>
    <scope>NUCLEOTIDE SEQUENCE [LARGE SCALE GENOMIC DNA]</scope>
    <source>
        <strain evidence="3">FD-172 SS1</strain>
    </source>
</reference>
<dbReference type="HOGENOM" id="CLU_1326184_0_0_1"/>
<feature type="region of interest" description="Disordered" evidence="1">
    <location>
        <begin position="171"/>
        <end position="207"/>
    </location>
</feature>
<evidence type="ECO:0000256" key="1">
    <source>
        <dbReference type="SAM" id="MobiDB-lite"/>
    </source>
</evidence>
<dbReference type="AlphaFoldDB" id="A0A067MQZ5"/>
<evidence type="ECO:0000313" key="3">
    <source>
        <dbReference type="Proteomes" id="UP000027195"/>
    </source>
</evidence>
<keyword evidence="3" id="KW-1185">Reference proteome</keyword>
<sequence length="207" mass="23117">MGCLGSTCTFRGSVPHSPSRSISYERGVGVRAYCLATMASTHEKIDVLQTAPVVVHLPSASTGGRTGSGHPTRFLFGVTAVQPRSRSRFAISSSVMFLGANYLIPPLIDDSFIPTPFRRARRADRRKAQLSFFFAGSLRWFFSSKFELQPLFIDFAPPDSYSHAWRMVAKEEGSISREKSKRSTSPPSTSRDLMGRPQTLRWHNSRR</sequence>
<proteinExistence type="predicted"/>